<gene>
    <name evidence="1" type="ORF">O1611_g10063</name>
</gene>
<evidence type="ECO:0000313" key="1">
    <source>
        <dbReference type="EMBL" id="KAJ8121587.1"/>
    </source>
</evidence>
<dbReference type="EMBL" id="JAPUUL010003779">
    <property type="protein sequence ID" value="KAJ8121587.1"/>
    <property type="molecule type" value="Genomic_DNA"/>
</dbReference>
<evidence type="ECO:0000313" key="2">
    <source>
        <dbReference type="Proteomes" id="UP001153332"/>
    </source>
</evidence>
<sequence length="161" mass="17579">MVFQQQGLSVVTIAYAKTVHSIVSHPPGPVPDLQEPLRTEVSPEHPGSTTEKTTDIWCSIMGVLVTATISTRRCEPYATGHERRANNNTQTRYHYQPNFAGWTAKQLTGLGVKSGAFGGVALFAVIFFASGIPRVQKDILQKIPFIGGHFIKETPASDNPF</sequence>
<accession>A0ACC2J2N2</accession>
<keyword evidence="2" id="KW-1185">Reference proteome</keyword>
<proteinExistence type="predicted"/>
<organism evidence="1 2">
    <name type="scientific">Lasiodiplodia mahajangana</name>
    <dbReference type="NCBI Taxonomy" id="1108764"/>
    <lineage>
        <taxon>Eukaryota</taxon>
        <taxon>Fungi</taxon>
        <taxon>Dikarya</taxon>
        <taxon>Ascomycota</taxon>
        <taxon>Pezizomycotina</taxon>
        <taxon>Dothideomycetes</taxon>
        <taxon>Dothideomycetes incertae sedis</taxon>
        <taxon>Botryosphaeriales</taxon>
        <taxon>Botryosphaeriaceae</taxon>
        <taxon>Lasiodiplodia</taxon>
    </lineage>
</organism>
<protein>
    <submittedName>
        <fullName evidence="1">Uncharacterized protein</fullName>
    </submittedName>
</protein>
<reference evidence="1" key="1">
    <citation type="submission" date="2022-12" db="EMBL/GenBank/DDBJ databases">
        <title>Genome Sequence of Lasiodiplodia mahajangana.</title>
        <authorList>
            <person name="Buettner E."/>
        </authorList>
    </citation>
    <scope>NUCLEOTIDE SEQUENCE</scope>
    <source>
        <strain evidence="1">VT137</strain>
    </source>
</reference>
<dbReference type="Proteomes" id="UP001153332">
    <property type="component" value="Unassembled WGS sequence"/>
</dbReference>
<comment type="caution">
    <text evidence="1">The sequence shown here is derived from an EMBL/GenBank/DDBJ whole genome shotgun (WGS) entry which is preliminary data.</text>
</comment>
<name>A0ACC2J2N2_9PEZI</name>